<keyword evidence="3" id="KW-1185">Reference proteome</keyword>
<feature type="region of interest" description="Disordered" evidence="1">
    <location>
        <begin position="1"/>
        <end position="26"/>
    </location>
</feature>
<dbReference type="RefSeq" id="XP_002771420.1">
    <property type="nucleotide sequence ID" value="XM_002771374.1"/>
</dbReference>
<name>C5LJ57_PERM5</name>
<dbReference type="InterPro" id="IPR016181">
    <property type="entry name" value="Acyl_CoA_acyltransferase"/>
</dbReference>
<dbReference type="GeneID" id="9052181"/>
<dbReference type="Proteomes" id="UP000007800">
    <property type="component" value="Unassembled WGS sequence"/>
</dbReference>
<feature type="compositionally biased region" description="Acidic residues" evidence="1">
    <location>
        <begin position="17"/>
        <end position="26"/>
    </location>
</feature>
<evidence type="ECO:0000313" key="3">
    <source>
        <dbReference type="Proteomes" id="UP000007800"/>
    </source>
</evidence>
<proteinExistence type="predicted"/>
<protein>
    <submittedName>
        <fullName evidence="2">Uncharacterized protein</fullName>
    </submittedName>
</protein>
<dbReference type="SUPFAM" id="SSF55729">
    <property type="entry name" value="Acyl-CoA N-acyltransferases (Nat)"/>
    <property type="match status" value="1"/>
</dbReference>
<gene>
    <name evidence="2" type="ORF">Pmar_PMAR009275</name>
</gene>
<evidence type="ECO:0000313" key="2">
    <source>
        <dbReference type="EMBL" id="EER03236.1"/>
    </source>
</evidence>
<reference evidence="2 3" key="1">
    <citation type="submission" date="2008-07" db="EMBL/GenBank/DDBJ databases">
        <authorList>
            <person name="El-Sayed N."/>
            <person name="Caler E."/>
            <person name="Inman J."/>
            <person name="Amedeo P."/>
            <person name="Hass B."/>
            <person name="Wortman J."/>
        </authorList>
    </citation>
    <scope>NUCLEOTIDE SEQUENCE [LARGE SCALE GENOMIC DNA]</scope>
    <source>
        <strain evidence="3">ATCC 50983 / TXsc</strain>
    </source>
</reference>
<dbReference type="InParanoid" id="C5LJ57"/>
<accession>C5LJ57</accession>
<evidence type="ECO:0000256" key="1">
    <source>
        <dbReference type="SAM" id="MobiDB-lite"/>
    </source>
</evidence>
<sequence length="195" mass="22236">MAATTGALSGPTYEEREVSEDESEEAEEILGISVSDMEDQRIVDFIRNSMSRNYYASREWTDEFYTLQAYIGCIAVSYQNRLLMPEMQKRYCMLDFSNLHIPKKIRKAIRRLDPGELTFRATRDPSGAAIERVIKGIARANGKNNWLGTKSRFSIEATQPSKLSVSRFSIRAGSYWLERLEEIHTAATELSGFSK</sequence>
<dbReference type="AlphaFoldDB" id="C5LJ57"/>
<dbReference type="EMBL" id="GG682355">
    <property type="protein sequence ID" value="EER03236.1"/>
    <property type="molecule type" value="Genomic_DNA"/>
</dbReference>
<organism evidence="3">
    <name type="scientific">Perkinsus marinus (strain ATCC 50983 / TXsc)</name>
    <dbReference type="NCBI Taxonomy" id="423536"/>
    <lineage>
        <taxon>Eukaryota</taxon>
        <taxon>Sar</taxon>
        <taxon>Alveolata</taxon>
        <taxon>Perkinsozoa</taxon>
        <taxon>Perkinsea</taxon>
        <taxon>Perkinsida</taxon>
        <taxon>Perkinsidae</taxon>
        <taxon>Perkinsus</taxon>
    </lineage>
</organism>